<reference evidence="1" key="1">
    <citation type="submission" date="2022-08" db="EMBL/GenBank/DDBJ databases">
        <title>Genome Sequence of Lecanicillium fungicola.</title>
        <authorList>
            <person name="Buettner E."/>
        </authorList>
    </citation>
    <scope>NUCLEOTIDE SEQUENCE</scope>
    <source>
        <strain evidence="1">Babe33</strain>
    </source>
</reference>
<accession>A0ACC1N1D0</accession>
<organism evidence="1 2">
    <name type="scientific">Zarea fungicola</name>
    <dbReference type="NCBI Taxonomy" id="93591"/>
    <lineage>
        <taxon>Eukaryota</taxon>
        <taxon>Fungi</taxon>
        <taxon>Dikarya</taxon>
        <taxon>Ascomycota</taxon>
        <taxon>Pezizomycotina</taxon>
        <taxon>Sordariomycetes</taxon>
        <taxon>Hypocreomycetidae</taxon>
        <taxon>Hypocreales</taxon>
        <taxon>Cordycipitaceae</taxon>
        <taxon>Zarea</taxon>
    </lineage>
</organism>
<gene>
    <name evidence="1" type="ORF">NQ176_g7075</name>
</gene>
<name>A0ACC1N1D0_9HYPO</name>
<dbReference type="Proteomes" id="UP001143910">
    <property type="component" value="Unassembled WGS sequence"/>
</dbReference>
<evidence type="ECO:0000313" key="2">
    <source>
        <dbReference type="Proteomes" id="UP001143910"/>
    </source>
</evidence>
<keyword evidence="2" id="KW-1185">Reference proteome</keyword>
<proteinExistence type="predicted"/>
<dbReference type="EMBL" id="JANJQO010001120">
    <property type="protein sequence ID" value="KAJ2972578.1"/>
    <property type="molecule type" value="Genomic_DNA"/>
</dbReference>
<evidence type="ECO:0000313" key="1">
    <source>
        <dbReference type="EMBL" id="KAJ2972578.1"/>
    </source>
</evidence>
<protein>
    <submittedName>
        <fullName evidence="1">Uncharacterized protein</fullName>
    </submittedName>
</protein>
<comment type="caution">
    <text evidence="1">The sequence shown here is derived from an EMBL/GenBank/DDBJ whole genome shotgun (WGS) entry which is preliminary data.</text>
</comment>
<sequence length="139" mass="15878">MKWALADANKDRFVFEYGKTYGLDFFNPYLDFANLALKLPGFQLSIANYWDGQALRYVLRNKTTEEVYLVVVFSLFLREDIDEHGNLKEGAEQHIAGGDRTTTTAAADNEHTHDETEALKQARDEFGTPHNETNEDDVD</sequence>